<gene>
    <name evidence="2" type="ORF">RDI58_026927</name>
</gene>
<reference evidence="2 3" key="1">
    <citation type="submission" date="2024-02" db="EMBL/GenBank/DDBJ databases">
        <title>de novo genome assembly of Solanum bulbocastanum strain 11H21.</title>
        <authorList>
            <person name="Hosaka A.J."/>
        </authorList>
    </citation>
    <scope>NUCLEOTIDE SEQUENCE [LARGE SCALE GENOMIC DNA]</scope>
    <source>
        <tissue evidence="2">Young leaves</tissue>
    </source>
</reference>
<comment type="caution">
    <text evidence="2">The sequence shown here is derived from an EMBL/GenBank/DDBJ whole genome shotgun (WGS) entry which is preliminary data.</text>
</comment>
<keyword evidence="3" id="KW-1185">Reference proteome</keyword>
<name>A0AAN8T2G7_SOLBU</name>
<evidence type="ECO:0000313" key="3">
    <source>
        <dbReference type="Proteomes" id="UP001371456"/>
    </source>
</evidence>
<proteinExistence type="predicted"/>
<evidence type="ECO:0000256" key="1">
    <source>
        <dbReference type="SAM" id="MobiDB-lite"/>
    </source>
</evidence>
<feature type="compositionally biased region" description="Basic and acidic residues" evidence="1">
    <location>
        <begin position="90"/>
        <end position="99"/>
    </location>
</feature>
<dbReference type="Proteomes" id="UP001371456">
    <property type="component" value="Unassembled WGS sequence"/>
</dbReference>
<sequence length="99" mass="10994">MILDLKEKVNMGQKNLSLMDHNASSSVFQPTPITNMSEFVMQLILALTDHFLLVVLERVHEVNPLPPTNNSSAVTLLVPPATTNVEEDDHLVSDDDRCP</sequence>
<evidence type="ECO:0000313" key="2">
    <source>
        <dbReference type="EMBL" id="KAK6775926.1"/>
    </source>
</evidence>
<organism evidence="2 3">
    <name type="scientific">Solanum bulbocastanum</name>
    <name type="common">Wild potato</name>
    <dbReference type="NCBI Taxonomy" id="147425"/>
    <lineage>
        <taxon>Eukaryota</taxon>
        <taxon>Viridiplantae</taxon>
        <taxon>Streptophyta</taxon>
        <taxon>Embryophyta</taxon>
        <taxon>Tracheophyta</taxon>
        <taxon>Spermatophyta</taxon>
        <taxon>Magnoliopsida</taxon>
        <taxon>eudicotyledons</taxon>
        <taxon>Gunneridae</taxon>
        <taxon>Pentapetalae</taxon>
        <taxon>asterids</taxon>
        <taxon>lamiids</taxon>
        <taxon>Solanales</taxon>
        <taxon>Solanaceae</taxon>
        <taxon>Solanoideae</taxon>
        <taxon>Solaneae</taxon>
        <taxon>Solanum</taxon>
    </lineage>
</organism>
<protein>
    <submittedName>
        <fullName evidence="2">Uncharacterized protein</fullName>
    </submittedName>
</protein>
<dbReference type="EMBL" id="JBANQN010000011">
    <property type="protein sequence ID" value="KAK6775926.1"/>
    <property type="molecule type" value="Genomic_DNA"/>
</dbReference>
<accession>A0AAN8T2G7</accession>
<feature type="region of interest" description="Disordered" evidence="1">
    <location>
        <begin position="64"/>
        <end position="99"/>
    </location>
</feature>
<dbReference type="AlphaFoldDB" id="A0AAN8T2G7"/>